<gene>
    <name evidence="2" type="ORF">OLEA9_A077460</name>
</gene>
<name>A0A8S0S8L7_OLEEU</name>
<dbReference type="Proteomes" id="UP000594638">
    <property type="component" value="Unassembled WGS sequence"/>
</dbReference>
<protein>
    <submittedName>
        <fullName evidence="2">Uncharacterized protein</fullName>
    </submittedName>
</protein>
<evidence type="ECO:0000313" key="2">
    <source>
        <dbReference type="EMBL" id="CAA2987505.1"/>
    </source>
</evidence>
<feature type="compositionally biased region" description="Low complexity" evidence="1">
    <location>
        <begin position="19"/>
        <end position="28"/>
    </location>
</feature>
<dbReference type="AlphaFoldDB" id="A0A8S0S8L7"/>
<dbReference type="Gramene" id="OE9A077460T1">
    <property type="protein sequence ID" value="OE9A077460C1"/>
    <property type="gene ID" value="OE9A077460"/>
</dbReference>
<feature type="compositionally biased region" description="Basic residues" evidence="1">
    <location>
        <begin position="45"/>
        <end position="62"/>
    </location>
</feature>
<feature type="region of interest" description="Disordered" evidence="1">
    <location>
        <begin position="1"/>
        <end position="65"/>
    </location>
</feature>
<evidence type="ECO:0000256" key="1">
    <source>
        <dbReference type="SAM" id="MobiDB-lite"/>
    </source>
</evidence>
<accession>A0A8S0S8L7</accession>
<evidence type="ECO:0000313" key="3">
    <source>
        <dbReference type="Proteomes" id="UP000594638"/>
    </source>
</evidence>
<reference evidence="2 3" key="1">
    <citation type="submission" date="2019-12" db="EMBL/GenBank/DDBJ databases">
        <authorList>
            <person name="Alioto T."/>
            <person name="Alioto T."/>
            <person name="Gomez Garrido J."/>
        </authorList>
    </citation>
    <scope>NUCLEOTIDE SEQUENCE [LARGE SCALE GENOMIC DNA]</scope>
</reference>
<feature type="compositionally biased region" description="Polar residues" evidence="1">
    <location>
        <begin position="33"/>
        <end position="44"/>
    </location>
</feature>
<keyword evidence="3" id="KW-1185">Reference proteome</keyword>
<sequence>MFEDSGHEDHRDEIPVDIESSGSSDEGGVAAPPSTTMDESNPHSGNKRKAIEKRTKEKKKKFSSQDVSYSVDCATSTSEKIAAKIDNFIGATVSDPKTCMSELFAMC</sequence>
<organism evidence="2 3">
    <name type="scientific">Olea europaea subsp. europaea</name>
    <dbReference type="NCBI Taxonomy" id="158383"/>
    <lineage>
        <taxon>Eukaryota</taxon>
        <taxon>Viridiplantae</taxon>
        <taxon>Streptophyta</taxon>
        <taxon>Embryophyta</taxon>
        <taxon>Tracheophyta</taxon>
        <taxon>Spermatophyta</taxon>
        <taxon>Magnoliopsida</taxon>
        <taxon>eudicotyledons</taxon>
        <taxon>Gunneridae</taxon>
        <taxon>Pentapetalae</taxon>
        <taxon>asterids</taxon>
        <taxon>lamiids</taxon>
        <taxon>Lamiales</taxon>
        <taxon>Oleaceae</taxon>
        <taxon>Oleeae</taxon>
        <taxon>Olea</taxon>
    </lineage>
</organism>
<dbReference type="EMBL" id="CACTIH010003928">
    <property type="protein sequence ID" value="CAA2987505.1"/>
    <property type="molecule type" value="Genomic_DNA"/>
</dbReference>
<proteinExistence type="predicted"/>
<comment type="caution">
    <text evidence="2">The sequence shown here is derived from an EMBL/GenBank/DDBJ whole genome shotgun (WGS) entry which is preliminary data.</text>
</comment>
<feature type="compositionally biased region" description="Basic and acidic residues" evidence="1">
    <location>
        <begin position="1"/>
        <end position="14"/>
    </location>
</feature>